<reference evidence="1 2" key="1">
    <citation type="submission" date="2019-07" db="EMBL/GenBank/DDBJ databases">
        <title>Sphingomonas solaris sp. nov., isolated from a solar panel from Boston, Massachusetts.</title>
        <authorList>
            <person name="Tanner K."/>
            <person name="Pascual J."/>
            <person name="Mancuso C."/>
            <person name="Pereto J."/>
            <person name="Khalil A."/>
            <person name="Vilanova C."/>
        </authorList>
    </citation>
    <scope>NUCLEOTIDE SEQUENCE [LARGE SCALE GENOMIC DNA]</scope>
    <source>
        <strain evidence="1 2">R4DWN</strain>
    </source>
</reference>
<sequence>MTITFRIDDGFDAREPGPAIITVHQLGSLRDLLAAQTVRLGSPLILPEYGDPSEADFSFDARVCPLALAMVSACFDHYPDAIAVLDEAQFRGRRVRVWRYGPTRDIHLSLSSNPDSAPELKVANCNAYALLETLGLEPDSVGVVPVTELRQRLTDPRIRQRLDDDPQLSRYVPTLVAMASL</sequence>
<evidence type="ECO:0000313" key="1">
    <source>
        <dbReference type="EMBL" id="TVV76417.1"/>
    </source>
</evidence>
<dbReference type="EMBL" id="VNIM01000010">
    <property type="protein sequence ID" value="TVV76417.1"/>
    <property type="molecule type" value="Genomic_DNA"/>
</dbReference>
<keyword evidence="2" id="KW-1185">Reference proteome</keyword>
<protein>
    <submittedName>
        <fullName evidence="1">Uncharacterized protein</fullName>
    </submittedName>
</protein>
<name>A0A558RAM0_9SPHN</name>
<gene>
    <name evidence="1" type="ORF">FOY91_04110</name>
</gene>
<dbReference type="RefSeq" id="WP_145148430.1">
    <property type="nucleotide sequence ID" value="NZ_VNIM01000010.1"/>
</dbReference>
<proteinExistence type="predicted"/>
<dbReference type="Proteomes" id="UP000318681">
    <property type="component" value="Unassembled WGS sequence"/>
</dbReference>
<dbReference type="OrthoDB" id="7392843at2"/>
<organism evidence="1 2">
    <name type="scientific">Alterirhizorhabdus solaris</name>
    <dbReference type="NCBI Taxonomy" id="2529389"/>
    <lineage>
        <taxon>Bacteria</taxon>
        <taxon>Pseudomonadati</taxon>
        <taxon>Pseudomonadota</taxon>
        <taxon>Alphaproteobacteria</taxon>
        <taxon>Sphingomonadales</taxon>
        <taxon>Rhizorhabdaceae</taxon>
        <taxon>Alterirhizorhabdus</taxon>
    </lineage>
</organism>
<comment type="caution">
    <text evidence="1">The sequence shown here is derived from an EMBL/GenBank/DDBJ whole genome shotgun (WGS) entry which is preliminary data.</text>
</comment>
<evidence type="ECO:0000313" key="2">
    <source>
        <dbReference type="Proteomes" id="UP000318681"/>
    </source>
</evidence>
<accession>A0A558RAM0</accession>
<dbReference type="AlphaFoldDB" id="A0A558RAM0"/>